<keyword evidence="3" id="KW-1185">Reference proteome</keyword>
<dbReference type="InterPro" id="IPR001611">
    <property type="entry name" value="Leu-rich_rpt"/>
</dbReference>
<protein>
    <submittedName>
        <fullName evidence="2">Leucine-rich repeat-containing protein 74A</fullName>
    </submittedName>
</protein>
<dbReference type="Gene3D" id="3.80.10.10">
    <property type="entry name" value="Ribonuclease Inhibitor"/>
    <property type="match status" value="2"/>
</dbReference>
<organism evidence="2 3">
    <name type="scientific">Channa argus</name>
    <name type="common">Northern snakehead</name>
    <name type="synonym">Ophicephalus argus</name>
    <dbReference type="NCBI Taxonomy" id="215402"/>
    <lineage>
        <taxon>Eukaryota</taxon>
        <taxon>Metazoa</taxon>
        <taxon>Chordata</taxon>
        <taxon>Craniata</taxon>
        <taxon>Vertebrata</taxon>
        <taxon>Euteleostomi</taxon>
        <taxon>Actinopterygii</taxon>
        <taxon>Neopterygii</taxon>
        <taxon>Teleostei</taxon>
        <taxon>Neoteleostei</taxon>
        <taxon>Acanthomorphata</taxon>
        <taxon>Anabantaria</taxon>
        <taxon>Anabantiformes</taxon>
        <taxon>Channoidei</taxon>
        <taxon>Channidae</taxon>
        <taxon>Channa</taxon>
    </lineage>
</organism>
<feature type="region of interest" description="Disordered" evidence="1">
    <location>
        <begin position="1"/>
        <end position="25"/>
    </location>
</feature>
<dbReference type="PANTHER" id="PTHR24114">
    <property type="entry name" value="LEUCINE RICH REPEAT FAMILY PROTEIN"/>
    <property type="match status" value="1"/>
</dbReference>
<dbReference type="Pfam" id="PF13516">
    <property type="entry name" value="LRR_6"/>
    <property type="match status" value="2"/>
</dbReference>
<accession>A0A6G1QKQ1</accession>
<reference evidence="2 3" key="1">
    <citation type="submission" date="2019-02" db="EMBL/GenBank/DDBJ databases">
        <title>Opniocepnalus argus genome.</title>
        <authorList>
            <person name="Zhou C."/>
            <person name="Xiao S."/>
        </authorList>
    </citation>
    <scope>NUCLEOTIDE SEQUENCE [LARGE SCALE GENOMIC DNA]</scope>
    <source>
        <strain evidence="2">OARG1902GOOAL</strain>
        <tissue evidence="2">Muscle</tissue>
    </source>
</reference>
<sequence length="234" mass="26291">MEKQERHSGEDWDTDLETEDPQNRRQSLSRAELYLKACQQTGTSPVSSFLSHLGEAHLNLNYYGLGPLGAKALAIALQCDNDTTNLELEHNGLQAEGVRYLMKMLQRNTTICSLVNSTLKELQLSYNNFGYMEAKSLGQALKKNCTLVLLDLSSNNMDDQAVTLLCEGLASNNTLSILKRFLKERNETIMDFFQALDKEGVMEVSTLAFMKAVKDHRLVPPGKVHIIHFCSTFK</sequence>
<dbReference type="EMBL" id="CM015729">
    <property type="protein sequence ID" value="KAF3702818.1"/>
    <property type="molecule type" value="Genomic_DNA"/>
</dbReference>
<evidence type="ECO:0000256" key="1">
    <source>
        <dbReference type="SAM" id="MobiDB-lite"/>
    </source>
</evidence>
<dbReference type="SUPFAM" id="SSF52047">
    <property type="entry name" value="RNI-like"/>
    <property type="match status" value="1"/>
</dbReference>
<gene>
    <name evidence="2" type="ORF">EXN66_Car018506</name>
</gene>
<reference evidence="3" key="2">
    <citation type="submission" date="2019-02" db="EMBL/GenBank/DDBJ databases">
        <title>Opniocepnalus argus Var Kimnra genome.</title>
        <authorList>
            <person name="Zhou C."/>
            <person name="Xiao S."/>
        </authorList>
    </citation>
    <scope>NUCLEOTIDE SEQUENCE [LARGE SCALE GENOMIC DNA]</scope>
</reference>
<dbReference type="AlphaFoldDB" id="A0A6G1QKQ1"/>
<feature type="compositionally biased region" description="Acidic residues" evidence="1">
    <location>
        <begin position="11"/>
        <end position="20"/>
    </location>
</feature>
<dbReference type="Proteomes" id="UP000503349">
    <property type="component" value="Chromosome 18"/>
</dbReference>
<evidence type="ECO:0000313" key="2">
    <source>
        <dbReference type="EMBL" id="KAF3702818.1"/>
    </source>
</evidence>
<evidence type="ECO:0000313" key="3">
    <source>
        <dbReference type="Proteomes" id="UP000503349"/>
    </source>
</evidence>
<dbReference type="InterPro" id="IPR052394">
    <property type="entry name" value="LRR-containing"/>
</dbReference>
<dbReference type="SMART" id="SM00368">
    <property type="entry name" value="LRR_RI"/>
    <property type="match status" value="3"/>
</dbReference>
<dbReference type="PANTHER" id="PTHR24114:SF50">
    <property type="entry name" value="RNI-LIKE PROTEIN"/>
    <property type="match status" value="1"/>
</dbReference>
<name>A0A6G1QKQ1_CHAAH</name>
<feature type="compositionally biased region" description="Basic and acidic residues" evidence="1">
    <location>
        <begin position="1"/>
        <end position="10"/>
    </location>
</feature>
<proteinExistence type="predicted"/>
<dbReference type="InterPro" id="IPR032675">
    <property type="entry name" value="LRR_dom_sf"/>
</dbReference>